<evidence type="ECO:0000256" key="3">
    <source>
        <dbReference type="ARBA" id="ARBA00008562"/>
    </source>
</evidence>
<dbReference type="Proteomes" id="UP000198341">
    <property type="component" value="Chromosome 4"/>
</dbReference>
<dbReference type="OrthoDB" id="71672at2759"/>
<dbReference type="InterPro" id="IPR015939">
    <property type="entry name" value="Fum_Rdtase/Succ_DH_flav-like_C"/>
</dbReference>
<keyword evidence="8" id="KW-0560">Oxidoreductase</keyword>
<dbReference type="KEGG" id="bpg:Bathy04g00790"/>
<feature type="region of interest" description="Disordered" evidence="10">
    <location>
        <begin position="1"/>
        <end position="31"/>
    </location>
</feature>
<dbReference type="Pfam" id="PF02910">
    <property type="entry name" value="Succ_DH_flav_C"/>
    <property type="match status" value="1"/>
</dbReference>
<comment type="catalytic activity">
    <reaction evidence="9">
        <text>L-aspartate + O2 = iminosuccinate + H2O2</text>
        <dbReference type="Rhea" id="RHEA:25876"/>
        <dbReference type="ChEBI" id="CHEBI:15379"/>
        <dbReference type="ChEBI" id="CHEBI:16240"/>
        <dbReference type="ChEBI" id="CHEBI:29991"/>
        <dbReference type="ChEBI" id="CHEBI:77875"/>
        <dbReference type="EC" id="1.4.3.16"/>
    </reaction>
</comment>
<dbReference type="EMBL" id="FO082275">
    <property type="protein sequence ID" value="CCO16185.1"/>
    <property type="molecule type" value="Genomic_DNA"/>
</dbReference>
<dbReference type="GO" id="GO:0009435">
    <property type="term" value="P:NAD+ biosynthetic process"/>
    <property type="evidence" value="ECO:0007669"/>
    <property type="project" value="UniProtKB-UniPathway"/>
</dbReference>
<evidence type="ECO:0000259" key="12">
    <source>
        <dbReference type="Pfam" id="PF02910"/>
    </source>
</evidence>
<protein>
    <recommendedName>
        <fullName evidence="4">L-aspartate oxidase</fullName>
        <ecNumber evidence="4">1.4.3.16</ecNumber>
    </recommendedName>
</protein>
<keyword evidence="6" id="KW-0662">Pyridine nucleotide biosynthesis</keyword>
<comment type="similarity">
    <text evidence="3">Belongs to the FAD-dependent oxidoreductase 2 family. NadB subfamily.</text>
</comment>
<evidence type="ECO:0000313" key="14">
    <source>
        <dbReference type="Proteomes" id="UP000198341"/>
    </source>
</evidence>
<dbReference type="Gene3D" id="1.20.58.100">
    <property type="entry name" value="Fumarate reductase/succinate dehydrogenase flavoprotein-like, C-terminal domain"/>
    <property type="match status" value="1"/>
</dbReference>
<dbReference type="PANTHER" id="PTHR42716">
    <property type="entry name" value="L-ASPARTATE OXIDASE"/>
    <property type="match status" value="1"/>
</dbReference>
<dbReference type="AlphaFoldDB" id="K8EUN8"/>
<dbReference type="EC" id="1.4.3.16" evidence="4"/>
<dbReference type="STRING" id="41875.K8EUN8"/>
<dbReference type="SUPFAM" id="SSF51905">
    <property type="entry name" value="FAD/NAD(P)-binding domain"/>
    <property type="match status" value="1"/>
</dbReference>
<dbReference type="GeneID" id="19016105"/>
<evidence type="ECO:0000256" key="1">
    <source>
        <dbReference type="ARBA" id="ARBA00001974"/>
    </source>
</evidence>
<comment type="pathway">
    <text evidence="2">Cofactor biosynthesis; NAD(+) biosynthesis; iminoaspartate from L-aspartate (oxidase route): step 1/1.</text>
</comment>
<dbReference type="InterPro" id="IPR036188">
    <property type="entry name" value="FAD/NAD-bd_sf"/>
</dbReference>
<dbReference type="RefSeq" id="XP_007513660.1">
    <property type="nucleotide sequence ID" value="XM_007513598.1"/>
</dbReference>
<name>K8EUN8_9CHLO</name>
<proteinExistence type="inferred from homology"/>
<dbReference type="Pfam" id="PF00890">
    <property type="entry name" value="FAD_binding_2"/>
    <property type="match status" value="1"/>
</dbReference>
<gene>
    <name evidence="13" type="primary">AOX</name>
    <name evidence="13" type="ORF">Bathy04g00790</name>
</gene>
<evidence type="ECO:0000256" key="4">
    <source>
        <dbReference type="ARBA" id="ARBA00012173"/>
    </source>
</evidence>
<reference evidence="13 14" key="1">
    <citation type="submission" date="2011-10" db="EMBL/GenBank/DDBJ databases">
        <authorList>
            <person name="Genoscope - CEA"/>
        </authorList>
    </citation>
    <scope>NUCLEOTIDE SEQUENCE [LARGE SCALE GENOMIC DNA]</scope>
    <source>
        <strain evidence="13 14">RCC 1105</strain>
    </source>
</reference>
<evidence type="ECO:0000256" key="5">
    <source>
        <dbReference type="ARBA" id="ARBA00022630"/>
    </source>
</evidence>
<comment type="cofactor">
    <cofactor evidence="1">
        <name>FAD</name>
        <dbReference type="ChEBI" id="CHEBI:57692"/>
    </cofactor>
</comment>
<dbReference type="PANTHER" id="PTHR42716:SF2">
    <property type="entry name" value="L-ASPARTATE OXIDASE, CHLOROPLASTIC"/>
    <property type="match status" value="1"/>
</dbReference>
<dbReference type="GO" id="GO:0008734">
    <property type="term" value="F:L-aspartate oxidase activity"/>
    <property type="evidence" value="ECO:0007669"/>
    <property type="project" value="UniProtKB-EC"/>
</dbReference>
<evidence type="ECO:0000256" key="6">
    <source>
        <dbReference type="ARBA" id="ARBA00022642"/>
    </source>
</evidence>
<dbReference type="eggNOG" id="KOG2403">
    <property type="taxonomic scope" value="Eukaryota"/>
</dbReference>
<organism evidence="13 14">
    <name type="scientific">Bathycoccus prasinos</name>
    <dbReference type="NCBI Taxonomy" id="41875"/>
    <lineage>
        <taxon>Eukaryota</taxon>
        <taxon>Viridiplantae</taxon>
        <taxon>Chlorophyta</taxon>
        <taxon>Mamiellophyceae</taxon>
        <taxon>Mamiellales</taxon>
        <taxon>Bathycoccaceae</taxon>
        <taxon>Bathycoccus</taxon>
    </lineage>
</organism>
<accession>K8EUN8</accession>
<evidence type="ECO:0000256" key="8">
    <source>
        <dbReference type="ARBA" id="ARBA00023002"/>
    </source>
</evidence>
<feature type="domain" description="Fumarate reductase/succinate dehydrogenase flavoprotein-like C-terminal" evidence="12">
    <location>
        <begin position="588"/>
        <end position="696"/>
    </location>
</feature>
<keyword evidence="5" id="KW-0285">Flavoprotein</keyword>
<feature type="domain" description="FAD-dependent oxidoreductase 2 FAD-binding" evidence="11">
    <location>
        <begin position="88"/>
        <end position="510"/>
    </location>
</feature>
<dbReference type="InterPro" id="IPR037099">
    <property type="entry name" value="Fum_R/Succ_DH_flav-like_C_sf"/>
</dbReference>
<dbReference type="SUPFAM" id="SSF56425">
    <property type="entry name" value="Succinate dehydrogenase/fumarate reductase flavoprotein, catalytic domain"/>
    <property type="match status" value="1"/>
</dbReference>
<evidence type="ECO:0000259" key="11">
    <source>
        <dbReference type="Pfam" id="PF00890"/>
    </source>
</evidence>
<dbReference type="InterPro" id="IPR027477">
    <property type="entry name" value="Succ_DH/fumarate_Rdtase_cat_sf"/>
</dbReference>
<keyword evidence="7" id="KW-0274">FAD</keyword>
<sequence>MDESDDNGETEKITKKTIKRTMTSKDREDDNRSAATIVETDFLVRFIVSGVFTASFRREVYDDEKKKNFKQRTTKHRPFFFTCRRRGVIGSGIAGLSYALEAAEHGKVAVVTKSVAHEASTAYAQGGISAVISHLDTIDEHVNDTVVAGDYLCDEKAVRALCADGKSAIEKLVEIGTRFTKAEELEEKNKEKEKEEEQNIQTGAYQGLHLCREGGHGKPRIVHCDDMTGKEVERALVEATRKHPNVTFYEHHACVDLMTSSSSSSNTERRCVGAVAVSSGGKNDDDSHQEEASKIVRFYASTTLLACGGAGQLFPSTTNPVVCTGDGIGMAARANVVCENLEFVQFHPTALYADNDSSKSPAKKLDENENAFLITEAVRGHGGELWTHFERGERFMPNYDIRNELAPRDVVARAIHAEMRKNNSPCVYLDITKKDAEDVAKNFPGIYKELKKRNLDMTKQRIPVRPAAHYLCGGVKTNIDGETSLSGLFACGEVACTGVHGANRLASNSLLEGVVFARRAVKTATRKSKESLKQLLEDEFEDIVDEDDYLKCNYDVFNSSRKTKSNKRRGQMVKKDFLSGDAFAQSLRKEVQLSMWRACGIVRRTEDMRETLVKFKALQRLIDDEEEEAALLNSGNDDGTVTLALVEAKNLLAVGTLVLRSALKRKESRGLHYVVEYPDRVEGERVSTVLAPIENDDDDETRSNISSRSAIKMEGEEEEELFVVEQNKVVARGPR</sequence>
<dbReference type="InterPro" id="IPR005288">
    <property type="entry name" value="NadB"/>
</dbReference>
<dbReference type="Gene3D" id="3.50.50.60">
    <property type="entry name" value="FAD/NAD(P)-binding domain"/>
    <property type="match status" value="1"/>
</dbReference>
<dbReference type="Gene3D" id="3.90.700.10">
    <property type="entry name" value="Succinate dehydrogenase/fumarate reductase flavoprotein, catalytic domain"/>
    <property type="match status" value="1"/>
</dbReference>
<dbReference type="FunFam" id="3.90.700.10:FF:000002">
    <property type="entry name" value="L-aspartate oxidase"/>
    <property type="match status" value="1"/>
</dbReference>
<dbReference type="PRINTS" id="PR00368">
    <property type="entry name" value="FADPNR"/>
</dbReference>
<dbReference type="InterPro" id="IPR003953">
    <property type="entry name" value="FAD-dep_OxRdtase_2_FAD-bd"/>
</dbReference>
<dbReference type="SUPFAM" id="SSF46977">
    <property type="entry name" value="Succinate dehydrogenase/fumarate reductase flavoprotein C-terminal domain"/>
    <property type="match status" value="1"/>
</dbReference>
<evidence type="ECO:0000313" key="13">
    <source>
        <dbReference type="EMBL" id="CCO16185.1"/>
    </source>
</evidence>
<evidence type="ECO:0000256" key="10">
    <source>
        <dbReference type="SAM" id="MobiDB-lite"/>
    </source>
</evidence>
<evidence type="ECO:0000256" key="2">
    <source>
        <dbReference type="ARBA" id="ARBA00004950"/>
    </source>
</evidence>
<keyword evidence="14" id="KW-1185">Reference proteome</keyword>
<evidence type="ECO:0000256" key="9">
    <source>
        <dbReference type="ARBA" id="ARBA00050942"/>
    </source>
</evidence>
<evidence type="ECO:0000256" key="7">
    <source>
        <dbReference type="ARBA" id="ARBA00022827"/>
    </source>
</evidence>
<dbReference type="UniPathway" id="UPA00253">
    <property type="reaction ID" value="UER00326"/>
</dbReference>